<accession>A0AAN9N956</accession>
<dbReference type="AlphaFoldDB" id="A0AAN9N956"/>
<dbReference type="Proteomes" id="UP001374584">
    <property type="component" value="Unassembled WGS sequence"/>
</dbReference>
<evidence type="ECO:0000313" key="3">
    <source>
        <dbReference type="Proteomes" id="UP001374584"/>
    </source>
</evidence>
<feature type="compositionally biased region" description="Gly residues" evidence="1">
    <location>
        <begin position="257"/>
        <end position="271"/>
    </location>
</feature>
<evidence type="ECO:0000256" key="1">
    <source>
        <dbReference type="SAM" id="MobiDB-lite"/>
    </source>
</evidence>
<keyword evidence="3" id="KW-1185">Reference proteome</keyword>
<gene>
    <name evidence="2" type="ORF">VNO80_10699</name>
</gene>
<reference evidence="2 3" key="1">
    <citation type="submission" date="2024-01" db="EMBL/GenBank/DDBJ databases">
        <title>The genomes of 5 underutilized Papilionoideae crops provide insights into root nodulation and disease resistanc.</title>
        <authorList>
            <person name="Jiang F."/>
        </authorList>
    </citation>
    <scope>NUCLEOTIDE SEQUENCE [LARGE SCALE GENOMIC DNA]</scope>
    <source>
        <strain evidence="2">JINMINGXINNONG_FW02</strain>
        <tissue evidence="2">Leaves</tissue>
    </source>
</reference>
<sequence>MAKGLLTFKFYLVDRLYYLVFVRLCGCGRRVVMEEESPYMNFLHSQHQNLGVCSEEDSEVGIVEKGGVEFYEFKCSMELEVQHSECVEQAHAPGTRRACGKGECDLWEEGRRGRAINDEKCGEEETHVYKTGKDKSHSAHFHARGASLYDSSTQRNSSAGEDRAVVGSTTAVGMNERHTQRTSKFMVLGSNGEFYVEANEQFCKAAEAEKTLAECRDEGATLREGESTKRTSDLCMVRNLGEGNVNVHNEVEGVSAGGVGAGSQVGVGGTTGVTPMNSTRHWEQR</sequence>
<dbReference type="EMBL" id="JAYMYR010000004">
    <property type="protein sequence ID" value="KAK7368671.1"/>
    <property type="molecule type" value="Genomic_DNA"/>
</dbReference>
<evidence type="ECO:0000313" key="2">
    <source>
        <dbReference type="EMBL" id="KAK7368671.1"/>
    </source>
</evidence>
<name>A0AAN9N956_PHACN</name>
<comment type="caution">
    <text evidence="2">The sequence shown here is derived from an EMBL/GenBank/DDBJ whole genome shotgun (WGS) entry which is preliminary data.</text>
</comment>
<proteinExistence type="predicted"/>
<feature type="region of interest" description="Disordered" evidence="1">
    <location>
        <begin position="257"/>
        <end position="285"/>
    </location>
</feature>
<protein>
    <submittedName>
        <fullName evidence="2">Uncharacterized protein</fullName>
    </submittedName>
</protein>
<organism evidence="2 3">
    <name type="scientific">Phaseolus coccineus</name>
    <name type="common">Scarlet runner bean</name>
    <name type="synonym">Phaseolus multiflorus</name>
    <dbReference type="NCBI Taxonomy" id="3886"/>
    <lineage>
        <taxon>Eukaryota</taxon>
        <taxon>Viridiplantae</taxon>
        <taxon>Streptophyta</taxon>
        <taxon>Embryophyta</taxon>
        <taxon>Tracheophyta</taxon>
        <taxon>Spermatophyta</taxon>
        <taxon>Magnoliopsida</taxon>
        <taxon>eudicotyledons</taxon>
        <taxon>Gunneridae</taxon>
        <taxon>Pentapetalae</taxon>
        <taxon>rosids</taxon>
        <taxon>fabids</taxon>
        <taxon>Fabales</taxon>
        <taxon>Fabaceae</taxon>
        <taxon>Papilionoideae</taxon>
        <taxon>50 kb inversion clade</taxon>
        <taxon>NPAAA clade</taxon>
        <taxon>indigoferoid/millettioid clade</taxon>
        <taxon>Phaseoleae</taxon>
        <taxon>Phaseolus</taxon>
    </lineage>
</organism>